<sequence>MCERVTIDDTIPNIARIYDYFLGGTTNYPCDRELAEQLLRVAPEARTMARDNRAFLGRVVRHLTARGVRQFLDIGTGLPTQENVHQVARRIAPATRVVYVDNDPVVLAHADALLAGDRAVAVAEADLRRPAELLAHPAVRRLLDFDRPLAILLVGIVYFLTDTDRPSDVVATLRDALPPGGYLAMSHVVSDGRSDLLGRAQELYRGFLRRGGDARRTRAQVESFFAGLELVPPGLVYVGNWRPEAETADPLDRSGWLLGAVARKPG</sequence>
<dbReference type="Proteomes" id="UP000198727">
    <property type="component" value="Unassembled WGS sequence"/>
</dbReference>
<name>A0A1I5LUN6_9PSEU</name>
<dbReference type="Gene3D" id="3.40.50.150">
    <property type="entry name" value="Vaccinia Virus protein VP39"/>
    <property type="match status" value="1"/>
</dbReference>
<dbReference type="RefSeq" id="WP_092527622.1">
    <property type="nucleotide sequence ID" value="NZ_FOWW01000001.1"/>
</dbReference>
<dbReference type="SUPFAM" id="SSF53335">
    <property type="entry name" value="S-adenosyl-L-methionine-dependent methyltransferases"/>
    <property type="match status" value="1"/>
</dbReference>
<dbReference type="STRING" id="587909.SAMN05421810_101660"/>
<evidence type="ECO:0000313" key="2">
    <source>
        <dbReference type="Proteomes" id="UP000198727"/>
    </source>
</evidence>
<protein>
    <submittedName>
        <fullName evidence="1">S-adenosyl methyltransferase</fullName>
    </submittedName>
</protein>
<dbReference type="PIRSF" id="PIRSF017393">
    <property type="entry name" value="MTase_SAV2177"/>
    <property type="match status" value="1"/>
</dbReference>
<keyword evidence="1" id="KW-0808">Transferase</keyword>
<dbReference type="GO" id="GO:0032259">
    <property type="term" value="P:methylation"/>
    <property type="evidence" value="ECO:0007669"/>
    <property type="project" value="UniProtKB-KW"/>
</dbReference>
<dbReference type="Pfam" id="PF04672">
    <property type="entry name" value="Methyltransf_19"/>
    <property type="match status" value="1"/>
</dbReference>
<dbReference type="OrthoDB" id="3516042at2"/>
<reference evidence="2" key="1">
    <citation type="submission" date="2016-10" db="EMBL/GenBank/DDBJ databases">
        <authorList>
            <person name="Varghese N."/>
            <person name="Submissions S."/>
        </authorList>
    </citation>
    <scope>NUCLEOTIDE SEQUENCE [LARGE SCALE GENOMIC DNA]</scope>
    <source>
        <strain evidence="2">CGMCC 4.5579</strain>
    </source>
</reference>
<keyword evidence="2" id="KW-1185">Reference proteome</keyword>
<gene>
    <name evidence="1" type="ORF">SAMN05421810_101660</name>
</gene>
<keyword evidence="1" id="KW-0489">Methyltransferase</keyword>
<dbReference type="AlphaFoldDB" id="A0A1I5LUN6"/>
<dbReference type="InterPro" id="IPR006764">
    <property type="entry name" value="SAM_dep_MeTrfase_SAV2177_type"/>
</dbReference>
<dbReference type="EMBL" id="FOWW01000001">
    <property type="protein sequence ID" value="SFP00471.1"/>
    <property type="molecule type" value="Genomic_DNA"/>
</dbReference>
<organism evidence="1 2">
    <name type="scientific">Amycolatopsis arida</name>
    <dbReference type="NCBI Taxonomy" id="587909"/>
    <lineage>
        <taxon>Bacteria</taxon>
        <taxon>Bacillati</taxon>
        <taxon>Actinomycetota</taxon>
        <taxon>Actinomycetes</taxon>
        <taxon>Pseudonocardiales</taxon>
        <taxon>Pseudonocardiaceae</taxon>
        <taxon>Amycolatopsis</taxon>
    </lineage>
</organism>
<evidence type="ECO:0000313" key="1">
    <source>
        <dbReference type="EMBL" id="SFP00471.1"/>
    </source>
</evidence>
<accession>A0A1I5LUN6</accession>
<dbReference type="GO" id="GO:0008168">
    <property type="term" value="F:methyltransferase activity"/>
    <property type="evidence" value="ECO:0007669"/>
    <property type="project" value="UniProtKB-KW"/>
</dbReference>
<proteinExistence type="predicted"/>
<dbReference type="InterPro" id="IPR029063">
    <property type="entry name" value="SAM-dependent_MTases_sf"/>
</dbReference>